<proteinExistence type="predicted"/>
<dbReference type="EMBL" id="CM009749">
    <property type="protein sequence ID" value="PUZ75510.1"/>
    <property type="molecule type" value="Genomic_DNA"/>
</dbReference>
<evidence type="ECO:0000256" key="1">
    <source>
        <dbReference type="SAM" id="MobiDB-lite"/>
    </source>
</evidence>
<dbReference type="Proteomes" id="UP000244336">
    <property type="component" value="Chromosome 1"/>
</dbReference>
<keyword evidence="3" id="KW-1185">Reference proteome</keyword>
<sequence length="85" mass="8933">MEDLMADSHGGRSGEARRAARQAGGGRCGWREAAVLHGEWMGGGERRRDDLAGGRSPCCMAPTRLEGGGGAGRQEIIKGIQIITI</sequence>
<accession>A0A2T7F5Z8</accession>
<dbReference type="Gramene" id="PUZ75510">
    <property type="protein sequence ID" value="PUZ75510"/>
    <property type="gene ID" value="GQ55_1G177800"/>
</dbReference>
<name>A0A2T7F5Z8_9POAL</name>
<reference evidence="2 3" key="1">
    <citation type="submission" date="2018-04" db="EMBL/GenBank/DDBJ databases">
        <title>WGS assembly of Panicum hallii var. hallii HAL2.</title>
        <authorList>
            <person name="Lovell J."/>
            <person name="Jenkins J."/>
            <person name="Lowry D."/>
            <person name="Mamidi S."/>
            <person name="Sreedasyam A."/>
            <person name="Weng X."/>
            <person name="Barry K."/>
            <person name="Bonette J."/>
            <person name="Campitelli B."/>
            <person name="Daum C."/>
            <person name="Gordon S."/>
            <person name="Gould B."/>
            <person name="Lipzen A."/>
            <person name="MacQueen A."/>
            <person name="Palacio-Mejia J."/>
            <person name="Plott C."/>
            <person name="Shakirov E."/>
            <person name="Shu S."/>
            <person name="Yoshinaga Y."/>
            <person name="Zane M."/>
            <person name="Rokhsar D."/>
            <person name="Grimwood J."/>
            <person name="Schmutz J."/>
            <person name="Juenger T."/>
        </authorList>
    </citation>
    <scope>NUCLEOTIDE SEQUENCE [LARGE SCALE GENOMIC DNA]</scope>
    <source>
        <strain evidence="3">cv. HAL2</strain>
    </source>
</reference>
<feature type="region of interest" description="Disordered" evidence="1">
    <location>
        <begin position="1"/>
        <end position="26"/>
    </location>
</feature>
<feature type="compositionally biased region" description="Basic and acidic residues" evidence="1">
    <location>
        <begin position="9"/>
        <end position="18"/>
    </location>
</feature>
<dbReference type="AlphaFoldDB" id="A0A2T7F5Z8"/>
<organism evidence="2 3">
    <name type="scientific">Panicum hallii var. hallii</name>
    <dbReference type="NCBI Taxonomy" id="1504633"/>
    <lineage>
        <taxon>Eukaryota</taxon>
        <taxon>Viridiplantae</taxon>
        <taxon>Streptophyta</taxon>
        <taxon>Embryophyta</taxon>
        <taxon>Tracheophyta</taxon>
        <taxon>Spermatophyta</taxon>
        <taxon>Magnoliopsida</taxon>
        <taxon>Liliopsida</taxon>
        <taxon>Poales</taxon>
        <taxon>Poaceae</taxon>
        <taxon>PACMAD clade</taxon>
        <taxon>Panicoideae</taxon>
        <taxon>Panicodae</taxon>
        <taxon>Paniceae</taxon>
        <taxon>Panicinae</taxon>
        <taxon>Panicum</taxon>
        <taxon>Panicum sect. Panicum</taxon>
    </lineage>
</organism>
<protein>
    <submittedName>
        <fullName evidence="2">Uncharacterized protein</fullName>
    </submittedName>
</protein>
<evidence type="ECO:0000313" key="3">
    <source>
        <dbReference type="Proteomes" id="UP000244336"/>
    </source>
</evidence>
<evidence type="ECO:0000313" key="2">
    <source>
        <dbReference type="EMBL" id="PUZ75510.1"/>
    </source>
</evidence>
<gene>
    <name evidence="2" type="ORF">GQ55_1G177800</name>
</gene>